<evidence type="ECO:0000259" key="1">
    <source>
        <dbReference type="Pfam" id="PF05685"/>
    </source>
</evidence>
<protein>
    <submittedName>
        <fullName evidence="2">Uma2 family endonuclease</fullName>
    </submittedName>
</protein>
<evidence type="ECO:0000313" key="2">
    <source>
        <dbReference type="EMBL" id="MBE9118910.1"/>
    </source>
</evidence>
<dbReference type="GO" id="GO:0004519">
    <property type="term" value="F:endonuclease activity"/>
    <property type="evidence" value="ECO:0007669"/>
    <property type="project" value="UniProtKB-KW"/>
</dbReference>
<keyword evidence="2" id="KW-0255">Endonuclease</keyword>
<dbReference type="InterPro" id="IPR012296">
    <property type="entry name" value="Nuclease_put_TT1808"/>
</dbReference>
<sequence>MIAVSNSSFMSPQEYLDWEEEQPTKYEYIHGEVFAMTGGTLSHNAIALNLASTLKNHLRGKPCQPYMADAKVGISRQGSFYYPDVIVTCDPRDRKEQKVVYHPGFLAEVLSPSTEGRDRGLKFRHYRHIETLREYALISTEMPLVEIYRLNEHNKWELTTYSPEENDTSLENIDIHLTSVDLHLSLSLLYEDVIFPEREVESE</sequence>
<dbReference type="PANTHER" id="PTHR36558">
    <property type="entry name" value="GLR1098 PROTEIN"/>
    <property type="match status" value="1"/>
</dbReference>
<dbReference type="Gene3D" id="3.90.1570.10">
    <property type="entry name" value="tt1808, chain A"/>
    <property type="match status" value="1"/>
</dbReference>
<dbReference type="PANTHER" id="PTHR36558:SF1">
    <property type="entry name" value="RESTRICTION ENDONUCLEASE DOMAIN-CONTAINING PROTEIN-RELATED"/>
    <property type="match status" value="1"/>
</dbReference>
<organism evidence="2 3">
    <name type="scientific">Lusitaniella coriacea LEGE 07157</name>
    <dbReference type="NCBI Taxonomy" id="945747"/>
    <lineage>
        <taxon>Bacteria</taxon>
        <taxon>Bacillati</taxon>
        <taxon>Cyanobacteriota</taxon>
        <taxon>Cyanophyceae</taxon>
        <taxon>Spirulinales</taxon>
        <taxon>Lusitaniellaceae</taxon>
        <taxon>Lusitaniella</taxon>
    </lineage>
</organism>
<dbReference type="RefSeq" id="WP_194032006.1">
    <property type="nucleotide sequence ID" value="NZ_JADEWZ010000067.1"/>
</dbReference>
<dbReference type="Pfam" id="PF05685">
    <property type="entry name" value="Uma2"/>
    <property type="match status" value="1"/>
</dbReference>
<keyword evidence="2" id="KW-0378">Hydrolase</keyword>
<keyword evidence="3" id="KW-1185">Reference proteome</keyword>
<proteinExistence type="predicted"/>
<dbReference type="SUPFAM" id="SSF52980">
    <property type="entry name" value="Restriction endonuclease-like"/>
    <property type="match status" value="1"/>
</dbReference>
<reference evidence="2" key="1">
    <citation type="submission" date="2020-10" db="EMBL/GenBank/DDBJ databases">
        <authorList>
            <person name="Castelo-Branco R."/>
            <person name="Eusebio N."/>
            <person name="Adriana R."/>
            <person name="Vieira A."/>
            <person name="Brugerolle De Fraissinette N."/>
            <person name="Rezende De Castro R."/>
            <person name="Schneider M.P."/>
            <person name="Vasconcelos V."/>
            <person name="Leao P.N."/>
        </authorList>
    </citation>
    <scope>NUCLEOTIDE SEQUENCE</scope>
    <source>
        <strain evidence="2">LEGE 07157</strain>
    </source>
</reference>
<dbReference type="Proteomes" id="UP000654482">
    <property type="component" value="Unassembled WGS sequence"/>
</dbReference>
<dbReference type="InterPro" id="IPR011335">
    <property type="entry name" value="Restrct_endonuc-II-like"/>
</dbReference>
<dbReference type="InterPro" id="IPR008538">
    <property type="entry name" value="Uma2"/>
</dbReference>
<dbReference type="CDD" id="cd06260">
    <property type="entry name" value="DUF820-like"/>
    <property type="match status" value="1"/>
</dbReference>
<gene>
    <name evidence="2" type="ORF">IQ249_23765</name>
</gene>
<keyword evidence="2" id="KW-0540">Nuclease</keyword>
<dbReference type="EMBL" id="JADEWZ010000067">
    <property type="protein sequence ID" value="MBE9118910.1"/>
    <property type="molecule type" value="Genomic_DNA"/>
</dbReference>
<evidence type="ECO:0000313" key="3">
    <source>
        <dbReference type="Proteomes" id="UP000654482"/>
    </source>
</evidence>
<comment type="caution">
    <text evidence="2">The sequence shown here is derived from an EMBL/GenBank/DDBJ whole genome shotgun (WGS) entry which is preliminary data.</text>
</comment>
<name>A0A8J7E0P8_9CYAN</name>
<dbReference type="AlphaFoldDB" id="A0A8J7E0P8"/>
<accession>A0A8J7E0P8</accession>
<feature type="domain" description="Putative restriction endonuclease" evidence="1">
    <location>
        <begin position="13"/>
        <end position="172"/>
    </location>
</feature>